<evidence type="ECO:0000313" key="10">
    <source>
        <dbReference type="Proteomes" id="UP000182444"/>
    </source>
</evidence>
<protein>
    <recommendedName>
        <fullName evidence="7">LIM zinc-binding domain-containing protein</fullName>
    </recommendedName>
</protein>
<evidence type="ECO:0000256" key="2">
    <source>
        <dbReference type="ARBA" id="ARBA00022737"/>
    </source>
</evidence>
<keyword evidence="4 5" id="KW-0440">LIM domain</keyword>
<evidence type="ECO:0000313" key="11">
    <source>
        <dbReference type="Proteomes" id="UP000256601"/>
    </source>
</evidence>
<keyword evidence="2" id="KW-0677">Repeat</keyword>
<evidence type="ECO:0000256" key="1">
    <source>
        <dbReference type="ARBA" id="ARBA00022723"/>
    </source>
</evidence>
<gene>
    <name evidence="9" type="ORF">B0I71DRAFT_130586</name>
    <name evidence="8" type="ORF">YALI1_D23934g</name>
</gene>
<dbReference type="Proteomes" id="UP000256601">
    <property type="component" value="Unassembled WGS sequence"/>
</dbReference>
<feature type="region of interest" description="Disordered" evidence="6">
    <location>
        <begin position="17"/>
        <end position="46"/>
    </location>
</feature>
<dbReference type="SUPFAM" id="SSF57716">
    <property type="entry name" value="Glucocorticoid receptor-like (DNA-binding domain)"/>
    <property type="match status" value="1"/>
</dbReference>
<feature type="compositionally biased region" description="Polar residues" evidence="6">
    <location>
        <begin position="392"/>
        <end position="409"/>
    </location>
</feature>
<dbReference type="EMBL" id="KZ858976">
    <property type="protein sequence ID" value="RDW26643.1"/>
    <property type="molecule type" value="Genomic_DNA"/>
</dbReference>
<dbReference type="AlphaFoldDB" id="A0A1D8NF73"/>
<evidence type="ECO:0000313" key="9">
    <source>
        <dbReference type="EMBL" id="RDW26643.1"/>
    </source>
</evidence>
<feature type="compositionally biased region" description="Polar residues" evidence="6">
    <location>
        <begin position="84"/>
        <end position="97"/>
    </location>
</feature>
<dbReference type="PROSITE" id="PS50023">
    <property type="entry name" value="LIM_DOMAIN_2"/>
    <property type="match status" value="1"/>
</dbReference>
<dbReference type="CDD" id="cd08368">
    <property type="entry name" value="LIM"/>
    <property type="match status" value="1"/>
</dbReference>
<dbReference type="InterPro" id="IPR001781">
    <property type="entry name" value="Znf_LIM"/>
</dbReference>
<dbReference type="PANTHER" id="PTHR24205:SF16">
    <property type="entry name" value="GH01042P-RELATED"/>
    <property type="match status" value="1"/>
</dbReference>
<organism evidence="8 10">
    <name type="scientific">Yarrowia lipolytica</name>
    <name type="common">Candida lipolytica</name>
    <dbReference type="NCBI Taxonomy" id="4952"/>
    <lineage>
        <taxon>Eukaryota</taxon>
        <taxon>Fungi</taxon>
        <taxon>Dikarya</taxon>
        <taxon>Ascomycota</taxon>
        <taxon>Saccharomycotina</taxon>
        <taxon>Dipodascomycetes</taxon>
        <taxon>Dipodascales</taxon>
        <taxon>Dipodascales incertae sedis</taxon>
        <taxon>Yarrowia</taxon>
    </lineage>
</organism>
<dbReference type="CDD" id="cd09397">
    <property type="entry name" value="LIM1_UF1"/>
    <property type="match status" value="1"/>
</dbReference>
<evidence type="ECO:0000256" key="3">
    <source>
        <dbReference type="ARBA" id="ARBA00022833"/>
    </source>
</evidence>
<reference evidence="8 10" key="1">
    <citation type="journal article" date="2016" name="PLoS ONE">
        <title>Sequence Assembly of Yarrowia lipolytica Strain W29/CLIB89 Shows Transposable Element Diversity.</title>
        <authorList>
            <person name="Magnan C."/>
            <person name="Yu J."/>
            <person name="Chang I."/>
            <person name="Jahn E."/>
            <person name="Kanomata Y."/>
            <person name="Wu J."/>
            <person name="Zeller M."/>
            <person name="Oakes M."/>
            <person name="Baldi P."/>
            <person name="Sandmeyer S."/>
        </authorList>
    </citation>
    <scope>NUCLEOTIDE SEQUENCE [LARGE SCALE GENOMIC DNA]</scope>
    <source>
        <strain evidence="8">CLIB89</strain>
        <strain evidence="10">CLIB89(W29)</strain>
    </source>
</reference>
<sequence length="585" mass="64096">MKPLNVNTDFRDFQSRGYASSQYGGSSASSIHSSLTSPLSASSRSNFDNAFPKFVPGVQYKSVYERAGFEVNREGQQRAGYASSIKSGRSQRSQRSYKNGPYSHMNSSEVSILGLSEMEKRNQQQQQQQHPHHHHHQQQHQHLVGLGIDTTKPESPISPAAPVAPPMSLRRKQSMASGKPKVDHSEPVPDIDIHDSASYTAPRSNSNASDYLKNNGFKLDNSTISHTRGLSIETKGLNVEPKTSFGNMPGAKSFSDKTFGVSNLATPPSSAGEPSSDHPHHLQIPGYLPPNSPLPDRPLSSCSSIYSDSDDPVTRNSVMPNPPSRQLESQPQYSHSPLARVESSDNDMSRANDVHMSHASSDQGYTYSQTHASSSSRSSKDSIDSSLSNMSINTSATTPMDSCHSSSMSLMPVQEYQPDSTDTSFTFESKTSSSENGGKKKKRKTPCRGCNQMIVGKAVSAKDSLSGRWHRECFKCHGCDDDFPSTEGLEFYIHDDWPYCQQCYHHTNNSICSGCGQGIEGECLETTSGDAGLLLRYHTSCLVCATCGDSLCHDEYYTVDGVPLCDKHVGASQVVEKRQTRMMFM</sequence>
<dbReference type="GO" id="GO:0003712">
    <property type="term" value="F:transcription coregulator activity"/>
    <property type="evidence" value="ECO:0007669"/>
    <property type="project" value="TreeGrafter"/>
</dbReference>
<dbReference type="PANTHER" id="PTHR24205">
    <property type="entry name" value="FOUR AND A HALF LIM DOMAINS PROTEIN"/>
    <property type="match status" value="1"/>
</dbReference>
<dbReference type="Proteomes" id="UP000182444">
    <property type="component" value="Chromosome 1D"/>
</dbReference>
<dbReference type="PROSITE" id="PS00478">
    <property type="entry name" value="LIM_DOMAIN_1"/>
    <property type="match status" value="2"/>
</dbReference>
<feature type="region of interest" description="Disordered" evidence="6">
    <location>
        <begin position="70"/>
        <end position="106"/>
    </location>
</feature>
<evidence type="ECO:0000256" key="6">
    <source>
        <dbReference type="SAM" id="MobiDB-lite"/>
    </source>
</evidence>
<dbReference type="GeneID" id="2911143"/>
<dbReference type="GO" id="GO:0046872">
    <property type="term" value="F:metal ion binding"/>
    <property type="evidence" value="ECO:0007669"/>
    <property type="project" value="UniProtKB-KW"/>
</dbReference>
<feature type="compositionally biased region" description="Low complexity" evidence="6">
    <location>
        <begin position="17"/>
        <end position="45"/>
    </location>
</feature>
<dbReference type="OMA" id="TECYEST"/>
<feature type="compositionally biased region" description="Low complexity" evidence="6">
    <location>
        <begin position="367"/>
        <end position="377"/>
    </location>
</feature>
<dbReference type="Pfam" id="PF00412">
    <property type="entry name" value="LIM"/>
    <property type="match status" value="2"/>
</dbReference>
<keyword evidence="1 5" id="KW-0479">Metal-binding</keyword>
<feature type="domain" description="LIM zinc-binding" evidence="7">
    <location>
        <begin position="445"/>
        <end position="510"/>
    </location>
</feature>
<dbReference type="Gene3D" id="2.10.110.10">
    <property type="entry name" value="Cysteine Rich Protein"/>
    <property type="match status" value="2"/>
</dbReference>
<feature type="compositionally biased region" description="Basic and acidic residues" evidence="6">
    <location>
        <begin position="180"/>
        <end position="195"/>
    </location>
</feature>
<feature type="region of interest" description="Disordered" evidence="6">
    <location>
        <begin position="119"/>
        <end position="222"/>
    </location>
</feature>
<feature type="compositionally biased region" description="Basic residues" evidence="6">
    <location>
        <begin position="130"/>
        <end position="139"/>
    </location>
</feature>
<dbReference type="VEuPathDB" id="FungiDB:YALI1_D23934g"/>
<evidence type="ECO:0000256" key="4">
    <source>
        <dbReference type="ARBA" id="ARBA00023038"/>
    </source>
</evidence>
<dbReference type="VEuPathDB" id="FungiDB:YALI0_D18898g"/>
<feature type="compositionally biased region" description="Polar residues" evidence="6">
    <location>
        <begin position="197"/>
        <end position="209"/>
    </location>
</feature>
<accession>A0A1D8NF73</accession>
<dbReference type="KEGG" id="yli:2911143"/>
<evidence type="ECO:0000259" key="7">
    <source>
        <dbReference type="PROSITE" id="PS50023"/>
    </source>
</evidence>
<feature type="compositionally biased region" description="Polar residues" evidence="6">
    <location>
        <begin position="260"/>
        <end position="273"/>
    </location>
</feature>
<evidence type="ECO:0000313" key="8">
    <source>
        <dbReference type="EMBL" id="AOW04288.1"/>
    </source>
</evidence>
<reference evidence="9 11" key="2">
    <citation type="submission" date="2018-07" db="EMBL/GenBank/DDBJ databases">
        <title>Draft Genome Assemblies for Five Robust Yarrowia lipolytica Strains Exhibiting High Lipid Production and Pentose Sugar Utilization and Sugar Alcohol Secretion from Undetoxified Lignocellulosic Biomass Hydrolysates.</title>
        <authorList>
            <consortium name="DOE Joint Genome Institute"/>
            <person name="Walker C."/>
            <person name="Ryu S."/>
            <person name="Na H."/>
            <person name="Zane M."/>
            <person name="LaButti K."/>
            <person name="Lipzen A."/>
            <person name="Haridas S."/>
            <person name="Barry K."/>
            <person name="Grigoriev I.V."/>
            <person name="Quarterman J."/>
            <person name="Slininger P."/>
            <person name="Dien B."/>
            <person name="Trinh C.T."/>
        </authorList>
    </citation>
    <scope>NUCLEOTIDE SEQUENCE [LARGE SCALE GENOMIC DNA]</scope>
    <source>
        <strain evidence="9 11">YB392</strain>
    </source>
</reference>
<name>A0A1D8NF73_YARLL</name>
<evidence type="ECO:0000256" key="5">
    <source>
        <dbReference type="PROSITE-ProRule" id="PRU00125"/>
    </source>
</evidence>
<feature type="compositionally biased region" description="Pro residues" evidence="6">
    <location>
        <begin position="287"/>
        <end position="296"/>
    </location>
</feature>
<feature type="compositionally biased region" description="Low complexity" evidence="6">
    <location>
        <begin position="419"/>
        <end position="435"/>
    </location>
</feature>
<dbReference type="GO" id="GO:0030695">
    <property type="term" value="F:GTPase regulator activity"/>
    <property type="evidence" value="ECO:0007669"/>
    <property type="project" value="UniProtKB-ARBA"/>
</dbReference>
<keyword evidence="3 5" id="KW-0862">Zinc</keyword>
<dbReference type="EMBL" id="CP017556">
    <property type="protein sequence ID" value="AOW04288.1"/>
    <property type="molecule type" value="Genomic_DNA"/>
</dbReference>
<proteinExistence type="predicted"/>
<dbReference type="eggNOG" id="KOG1703">
    <property type="taxonomic scope" value="Eukaryota"/>
</dbReference>
<feature type="compositionally biased region" description="Polar residues" evidence="6">
    <location>
        <begin position="314"/>
        <end position="335"/>
    </location>
</feature>
<dbReference type="SMART" id="SM00132">
    <property type="entry name" value="LIM"/>
    <property type="match status" value="2"/>
</dbReference>
<feature type="region of interest" description="Disordered" evidence="6">
    <location>
        <begin position="259"/>
        <end position="445"/>
    </location>
</feature>
<dbReference type="GO" id="GO:0005634">
    <property type="term" value="C:nucleus"/>
    <property type="evidence" value="ECO:0007669"/>
    <property type="project" value="TreeGrafter"/>
</dbReference>
<feature type="compositionally biased region" description="Basic and acidic residues" evidence="6">
    <location>
        <begin position="347"/>
        <end position="356"/>
    </location>
</feature>